<reference evidence="1 2" key="1">
    <citation type="journal article" date="2017" name="Nat. Ecol. Evol.">
        <title>Scallop genome provides insights into evolution of bilaterian karyotype and development.</title>
        <authorList>
            <person name="Wang S."/>
            <person name="Zhang J."/>
            <person name="Jiao W."/>
            <person name="Li J."/>
            <person name="Xun X."/>
            <person name="Sun Y."/>
            <person name="Guo X."/>
            <person name="Huan P."/>
            <person name="Dong B."/>
            <person name="Zhang L."/>
            <person name="Hu X."/>
            <person name="Sun X."/>
            <person name="Wang J."/>
            <person name="Zhao C."/>
            <person name="Wang Y."/>
            <person name="Wang D."/>
            <person name="Huang X."/>
            <person name="Wang R."/>
            <person name="Lv J."/>
            <person name="Li Y."/>
            <person name="Zhang Z."/>
            <person name="Liu B."/>
            <person name="Lu W."/>
            <person name="Hui Y."/>
            <person name="Liang J."/>
            <person name="Zhou Z."/>
            <person name="Hou R."/>
            <person name="Li X."/>
            <person name="Liu Y."/>
            <person name="Li H."/>
            <person name="Ning X."/>
            <person name="Lin Y."/>
            <person name="Zhao L."/>
            <person name="Xing Q."/>
            <person name="Dou J."/>
            <person name="Li Y."/>
            <person name="Mao J."/>
            <person name="Guo H."/>
            <person name="Dou H."/>
            <person name="Li T."/>
            <person name="Mu C."/>
            <person name="Jiang W."/>
            <person name="Fu Q."/>
            <person name="Fu X."/>
            <person name="Miao Y."/>
            <person name="Liu J."/>
            <person name="Yu Q."/>
            <person name="Li R."/>
            <person name="Liao H."/>
            <person name="Li X."/>
            <person name="Kong Y."/>
            <person name="Jiang Z."/>
            <person name="Chourrout D."/>
            <person name="Li R."/>
            <person name="Bao Z."/>
        </authorList>
    </citation>
    <scope>NUCLEOTIDE SEQUENCE [LARGE SCALE GENOMIC DNA]</scope>
    <source>
        <strain evidence="1 2">PY_sf001</strain>
    </source>
</reference>
<dbReference type="OrthoDB" id="6086925at2759"/>
<accession>A0A210PI36</accession>
<dbReference type="Proteomes" id="UP000242188">
    <property type="component" value="Unassembled WGS sequence"/>
</dbReference>
<dbReference type="GO" id="GO:0005615">
    <property type="term" value="C:extracellular space"/>
    <property type="evidence" value="ECO:0007669"/>
    <property type="project" value="TreeGrafter"/>
</dbReference>
<protein>
    <recommendedName>
        <fullName evidence="3">Short-chain collagen C4</fullName>
    </recommendedName>
</protein>
<name>A0A210PI36_MIZYE</name>
<sequence length="215" mass="23901">MRDKRILLSDPSYIQQELHDIQAKLQEYEQMKSEFVGLQTKSSSQAAEISTLKSQLATGYTGGSYYDSTGAASNYVCLPPDPLWGPHKNLRSYQPAYMYGTEYEDPTLFGVNDYSEDAPCAVCRTSEHSTSVMIPARTECYAGWEKAYYGSLSANDANHKAASEYVCVDEHPQALTGGSRNDNGKLFYQVRTVCGPLQCPPYEHDKVLSCVVCLK</sequence>
<proteinExistence type="predicted"/>
<dbReference type="AlphaFoldDB" id="A0A210PI36"/>
<dbReference type="PANTHER" id="PTHR24024:SF18">
    <property type="entry name" value="SHORT-CHAIN COLLAGEN C4-LIKE"/>
    <property type="match status" value="1"/>
</dbReference>
<keyword evidence="2" id="KW-1185">Reference proteome</keyword>
<organism evidence="1 2">
    <name type="scientific">Mizuhopecten yessoensis</name>
    <name type="common">Japanese scallop</name>
    <name type="synonym">Patinopecten yessoensis</name>
    <dbReference type="NCBI Taxonomy" id="6573"/>
    <lineage>
        <taxon>Eukaryota</taxon>
        <taxon>Metazoa</taxon>
        <taxon>Spiralia</taxon>
        <taxon>Lophotrochozoa</taxon>
        <taxon>Mollusca</taxon>
        <taxon>Bivalvia</taxon>
        <taxon>Autobranchia</taxon>
        <taxon>Pteriomorphia</taxon>
        <taxon>Pectinida</taxon>
        <taxon>Pectinoidea</taxon>
        <taxon>Pectinidae</taxon>
        <taxon>Mizuhopecten</taxon>
    </lineage>
</organism>
<evidence type="ECO:0008006" key="3">
    <source>
        <dbReference type="Google" id="ProtNLM"/>
    </source>
</evidence>
<dbReference type="InterPro" id="IPR051077">
    <property type="entry name" value="Ca-dependent_lectin"/>
</dbReference>
<comment type="caution">
    <text evidence="1">The sequence shown here is derived from an EMBL/GenBank/DDBJ whole genome shotgun (WGS) entry which is preliminary data.</text>
</comment>
<dbReference type="EMBL" id="NEDP02076667">
    <property type="protein sequence ID" value="OWF36158.1"/>
    <property type="molecule type" value="Genomic_DNA"/>
</dbReference>
<gene>
    <name evidence="1" type="ORF">KP79_PYT26049</name>
</gene>
<dbReference type="PANTHER" id="PTHR24024">
    <property type="entry name" value="PULMONARY SURFACTANT-ASSOCIATED PROTEIN A"/>
    <property type="match status" value="1"/>
</dbReference>
<evidence type="ECO:0000313" key="2">
    <source>
        <dbReference type="Proteomes" id="UP000242188"/>
    </source>
</evidence>
<evidence type="ECO:0000313" key="1">
    <source>
        <dbReference type="EMBL" id="OWF36158.1"/>
    </source>
</evidence>